<evidence type="ECO:0000313" key="3">
    <source>
        <dbReference type="Proteomes" id="UP000740883"/>
    </source>
</evidence>
<protein>
    <submittedName>
        <fullName evidence="2">Uncharacterized protein</fullName>
    </submittedName>
</protein>
<evidence type="ECO:0000313" key="2">
    <source>
        <dbReference type="EMBL" id="KAF9762115.1"/>
    </source>
</evidence>
<organism evidence="2 3">
    <name type="scientific">Nosema granulosis</name>
    <dbReference type="NCBI Taxonomy" id="83296"/>
    <lineage>
        <taxon>Eukaryota</taxon>
        <taxon>Fungi</taxon>
        <taxon>Fungi incertae sedis</taxon>
        <taxon>Microsporidia</taxon>
        <taxon>Nosematidae</taxon>
        <taxon>Nosema</taxon>
    </lineage>
</organism>
<dbReference type="OrthoDB" id="2199595at2759"/>
<name>A0A9P6GX23_9MICR</name>
<evidence type="ECO:0000256" key="1">
    <source>
        <dbReference type="SAM" id="Coils"/>
    </source>
</evidence>
<accession>A0A9P6GX23</accession>
<keyword evidence="3" id="KW-1185">Reference proteome</keyword>
<gene>
    <name evidence="2" type="ORF">NGRA_2209</name>
</gene>
<comment type="caution">
    <text evidence="2">The sequence shown here is derived from an EMBL/GenBank/DDBJ whole genome shotgun (WGS) entry which is preliminary data.</text>
</comment>
<dbReference type="AlphaFoldDB" id="A0A9P6GX23"/>
<reference evidence="2 3" key="1">
    <citation type="journal article" date="2020" name="Genome Biol. Evol.">
        <title>Comparative genomics of strictly vertically transmitted, feminizing microsporidia endosymbionts of amphipod crustaceans.</title>
        <authorList>
            <person name="Cormier A."/>
            <person name="Chebbi M.A."/>
            <person name="Giraud I."/>
            <person name="Wattier R."/>
            <person name="Teixeira M."/>
            <person name="Gilbert C."/>
            <person name="Rigaud T."/>
            <person name="Cordaux R."/>
        </authorList>
    </citation>
    <scope>NUCLEOTIDE SEQUENCE [LARGE SCALE GENOMIC DNA]</scope>
    <source>
        <strain evidence="2 3">Ou3-Ou53</strain>
    </source>
</reference>
<feature type="coiled-coil region" evidence="1">
    <location>
        <begin position="67"/>
        <end position="97"/>
    </location>
</feature>
<proteinExistence type="predicted"/>
<dbReference type="Proteomes" id="UP000740883">
    <property type="component" value="Unassembled WGS sequence"/>
</dbReference>
<sequence>MENEDLEILRESINKDNLVGRLEKLTVFMDSLSYNIVKQDFPEEDSDLVLERVTIQKKIYEEAHKLYDSIKEEEIDKEEANKALEELSRSFQEFKKLFKKE</sequence>
<keyword evidence="1" id="KW-0175">Coiled coil</keyword>
<dbReference type="EMBL" id="SBJO01000209">
    <property type="protein sequence ID" value="KAF9762115.1"/>
    <property type="molecule type" value="Genomic_DNA"/>
</dbReference>